<gene>
    <name evidence="1" type="ORF">EDD53_0186</name>
</gene>
<dbReference type="OrthoDB" id="7877306at2"/>
<dbReference type="AlphaFoldDB" id="A0A3N4UKV3"/>
<evidence type="ECO:0000313" key="1">
    <source>
        <dbReference type="EMBL" id="RPE71073.1"/>
    </source>
</evidence>
<dbReference type="EMBL" id="RKQK01000001">
    <property type="protein sequence ID" value="RPE71073.1"/>
    <property type="molecule type" value="Genomic_DNA"/>
</dbReference>
<proteinExistence type="predicted"/>
<comment type="caution">
    <text evidence="1">The sequence shown here is derived from an EMBL/GenBank/DDBJ whole genome shotgun (WGS) entry which is preliminary data.</text>
</comment>
<sequence>MLRRVDIYHDLKISILTLSGNMTASAGADLISSYTYRPDFSASYPTLVDARELTDFDSRYLEVYRSFLSINKSFDRFDEDSKVMILVSCEAIYGMMRMADQVVDSMSNFHHDVTLDEAHALAWLGRTEPTVEAIHVKGQSLSSSVTIQQA</sequence>
<accession>A0A3N4UKV3</accession>
<evidence type="ECO:0000313" key="2">
    <source>
        <dbReference type="Proteomes" id="UP000269689"/>
    </source>
</evidence>
<keyword evidence="2" id="KW-1185">Reference proteome</keyword>
<name>A0A3N4UKV3_9RHOB</name>
<protein>
    <recommendedName>
        <fullName evidence="3">SpoIIAA-like protein</fullName>
    </recommendedName>
</protein>
<organism evidence="1 2">
    <name type="scientific">Pacificibacter maritimus</name>
    <dbReference type="NCBI Taxonomy" id="762213"/>
    <lineage>
        <taxon>Bacteria</taxon>
        <taxon>Pseudomonadati</taxon>
        <taxon>Pseudomonadota</taxon>
        <taxon>Alphaproteobacteria</taxon>
        <taxon>Rhodobacterales</taxon>
        <taxon>Roseobacteraceae</taxon>
        <taxon>Pacificibacter</taxon>
    </lineage>
</organism>
<evidence type="ECO:0008006" key="3">
    <source>
        <dbReference type="Google" id="ProtNLM"/>
    </source>
</evidence>
<dbReference type="RefSeq" id="WP_123791325.1">
    <property type="nucleotide sequence ID" value="NZ_RKQK01000001.1"/>
</dbReference>
<dbReference type="Proteomes" id="UP000269689">
    <property type="component" value="Unassembled WGS sequence"/>
</dbReference>
<reference evidence="1 2" key="1">
    <citation type="submission" date="2018-11" db="EMBL/GenBank/DDBJ databases">
        <title>Genomic Encyclopedia of Type Strains, Phase IV (KMG-IV): sequencing the most valuable type-strain genomes for metagenomic binning, comparative biology and taxonomic classification.</title>
        <authorList>
            <person name="Goeker M."/>
        </authorList>
    </citation>
    <scope>NUCLEOTIDE SEQUENCE [LARGE SCALE GENOMIC DNA]</scope>
    <source>
        <strain evidence="1 2">DSM 104731</strain>
    </source>
</reference>